<dbReference type="Gene3D" id="1.20.140.10">
    <property type="entry name" value="Butyryl-CoA Dehydrogenase, subunit A, domain 3"/>
    <property type="match status" value="1"/>
</dbReference>
<dbReference type="PIRSF" id="PIRSF016578">
    <property type="entry name" value="HsaA"/>
    <property type="match status" value="1"/>
</dbReference>
<dbReference type="Pfam" id="PF08028">
    <property type="entry name" value="Acyl-CoA_dh_2"/>
    <property type="match status" value="1"/>
</dbReference>
<gene>
    <name evidence="4" type="ORF">H7K45_15815</name>
</gene>
<dbReference type="SUPFAM" id="SSF56645">
    <property type="entry name" value="Acyl-CoA dehydrogenase NM domain-like"/>
    <property type="match status" value="1"/>
</dbReference>
<dbReference type="PANTHER" id="PTHR43884">
    <property type="entry name" value="ACYL-COA DEHYDROGENASE"/>
    <property type="match status" value="1"/>
</dbReference>
<keyword evidence="1" id="KW-0560">Oxidoreductase</keyword>
<evidence type="ECO:0000256" key="1">
    <source>
        <dbReference type="ARBA" id="ARBA00023002"/>
    </source>
</evidence>
<dbReference type="Gene3D" id="2.40.110.10">
    <property type="entry name" value="Butyryl-CoA Dehydrogenase, subunit A, domain 2"/>
    <property type="match status" value="1"/>
</dbReference>
<organism evidence="4 5">
    <name type="scientific">Mycobacterium yunnanensis</name>
    <dbReference type="NCBI Taxonomy" id="368477"/>
    <lineage>
        <taxon>Bacteria</taxon>
        <taxon>Bacillati</taxon>
        <taxon>Actinomycetota</taxon>
        <taxon>Actinomycetes</taxon>
        <taxon>Mycobacteriales</taxon>
        <taxon>Mycobacteriaceae</taxon>
        <taxon>Mycobacterium</taxon>
    </lineage>
</organism>
<evidence type="ECO:0000313" key="5">
    <source>
        <dbReference type="Proteomes" id="UP001141629"/>
    </source>
</evidence>
<dbReference type="Proteomes" id="UP001141629">
    <property type="component" value="Unassembled WGS sequence"/>
</dbReference>
<evidence type="ECO:0000259" key="3">
    <source>
        <dbReference type="Pfam" id="PF08028"/>
    </source>
</evidence>
<dbReference type="AlphaFoldDB" id="A0A9X3C3F5"/>
<comment type="caution">
    <text evidence="4">The sequence shown here is derived from an EMBL/GenBank/DDBJ whole genome shotgun (WGS) entry which is preliminary data.</text>
</comment>
<dbReference type="RefSeq" id="WP_263996756.1">
    <property type="nucleotide sequence ID" value="NZ_JACKVK010000008.1"/>
</dbReference>
<protein>
    <submittedName>
        <fullName evidence="4">Acyl-CoA dehydrogenase family protein</fullName>
    </submittedName>
</protein>
<dbReference type="Gene3D" id="1.10.540.10">
    <property type="entry name" value="Acyl-CoA dehydrogenase/oxidase, N-terminal domain"/>
    <property type="match status" value="1"/>
</dbReference>
<evidence type="ECO:0000313" key="4">
    <source>
        <dbReference type="EMBL" id="MCV7422017.1"/>
    </source>
</evidence>
<dbReference type="EMBL" id="JACKVK010000008">
    <property type="protein sequence ID" value="MCV7422017.1"/>
    <property type="molecule type" value="Genomic_DNA"/>
</dbReference>
<dbReference type="GO" id="GO:0050660">
    <property type="term" value="F:flavin adenine dinucleotide binding"/>
    <property type="evidence" value="ECO:0007669"/>
    <property type="project" value="InterPro"/>
</dbReference>
<dbReference type="Pfam" id="PF02771">
    <property type="entry name" value="Acyl-CoA_dh_N"/>
    <property type="match status" value="1"/>
</dbReference>
<keyword evidence="5" id="KW-1185">Reference proteome</keyword>
<dbReference type="GO" id="GO:0003995">
    <property type="term" value="F:acyl-CoA dehydrogenase activity"/>
    <property type="evidence" value="ECO:0007669"/>
    <property type="project" value="TreeGrafter"/>
</dbReference>
<evidence type="ECO:0000259" key="2">
    <source>
        <dbReference type="Pfam" id="PF02771"/>
    </source>
</evidence>
<dbReference type="InterPro" id="IPR013786">
    <property type="entry name" value="AcylCoA_DH/ox_N"/>
</dbReference>
<sequence>MTPETLPVLDPTTLTESLRPAITAAAARAEQQGEIPADLRDALLEAGAFRLLTPAELGGWETPLPTALQTYEQFGYLDASVGLVVWNANFGFIGALLPPAGVDRIWAGGREPVLANSGQPGQAEPVDGGFRLTGEWKIVSGVNGADWVVLVGVSTDVRLMAVRREQVTVRNTWDVTGMRATGSHNVTAEEVFVPTELTAALDVPPRIDRPLYRGFIPALVFPGCTAVSLGVARRAVDETVDLVTGKAAMTGGTVADSAHTQQVIARSEAAVTAAYLLLVHTAGEVQGAGDGVTLRQRAALRAAMSHAAEVSRRTLVNLYQVAGSAALYRGNPIERLFRDGMAALQHANQSAQFLTAAGRVRLGMDPGFPLF</sequence>
<proteinExistence type="predicted"/>
<dbReference type="InterPro" id="IPR009100">
    <property type="entry name" value="AcylCoA_DH/oxidase_NM_dom_sf"/>
</dbReference>
<dbReference type="InterPro" id="IPR046373">
    <property type="entry name" value="Acyl-CoA_Oxase/DH_mid-dom_sf"/>
</dbReference>
<dbReference type="InterPro" id="IPR037069">
    <property type="entry name" value="AcylCoA_DH/ox_N_sf"/>
</dbReference>
<reference evidence="4" key="2">
    <citation type="journal article" date="2022" name="BMC Genomics">
        <title>Comparative genome analysis of mycobacteria focusing on tRNA and non-coding RNA.</title>
        <authorList>
            <person name="Behra P.R.K."/>
            <person name="Pettersson B.M.F."/>
            <person name="Ramesh M."/>
            <person name="Das S."/>
            <person name="Dasgupta S."/>
            <person name="Kirsebom L.A."/>
        </authorList>
    </citation>
    <scope>NUCLEOTIDE SEQUENCE</scope>
    <source>
        <strain evidence="4">DSM 44838</strain>
    </source>
</reference>
<reference evidence="4" key="1">
    <citation type="submission" date="2020-07" db="EMBL/GenBank/DDBJ databases">
        <authorList>
            <person name="Pettersson B.M.F."/>
            <person name="Behra P.R.K."/>
            <person name="Ramesh M."/>
            <person name="Das S."/>
            <person name="Dasgupta S."/>
            <person name="Kirsebom L.A."/>
        </authorList>
    </citation>
    <scope>NUCLEOTIDE SEQUENCE</scope>
    <source>
        <strain evidence="4">DSM 44838</strain>
    </source>
</reference>
<dbReference type="InterPro" id="IPR013107">
    <property type="entry name" value="Acyl-CoA_DH_C"/>
</dbReference>
<accession>A0A9X3C3F5</accession>
<feature type="domain" description="Acyl-CoA dehydrogenase/oxidase N-terminal" evidence="2">
    <location>
        <begin position="21"/>
        <end position="89"/>
    </location>
</feature>
<feature type="domain" description="Acyl-CoA dehydrogenase C-terminal" evidence="3">
    <location>
        <begin position="225"/>
        <end position="347"/>
    </location>
</feature>
<name>A0A9X3C3F5_9MYCO</name>
<dbReference type="InterPro" id="IPR036250">
    <property type="entry name" value="AcylCo_DH-like_C"/>
</dbReference>
<dbReference type="PANTHER" id="PTHR43884:SF12">
    <property type="entry name" value="ISOVALERYL-COA DEHYDROGENASE, MITOCHONDRIAL-RELATED"/>
    <property type="match status" value="1"/>
</dbReference>
<dbReference type="SUPFAM" id="SSF47203">
    <property type="entry name" value="Acyl-CoA dehydrogenase C-terminal domain-like"/>
    <property type="match status" value="1"/>
</dbReference>